<sequence length="164" mass="18402">MKKKIAVIILIAALSLGVATTGCLNGYDELEINENYFVGEDLEERADNQYEANEDVRVALYVEGFEADEDGVADWVIYATVTDPDGEPVEWDEGELVLDEYVMVDSDAVIDGDWGYIDYTELPLVFSPGLENAWDEGTHEIEFTILDEIGDKDKTITMEFEVVE</sequence>
<evidence type="ECO:0000313" key="2">
    <source>
        <dbReference type="Proteomes" id="UP000195137"/>
    </source>
</evidence>
<keyword evidence="2" id="KW-1185">Reference proteome</keyword>
<gene>
    <name evidence="1" type="ORF">AMET1_1316</name>
</gene>
<dbReference type="PROSITE" id="PS51257">
    <property type="entry name" value="PROKAR_LIPOPROTEIN"/>
    <property type="match status" value="1"/>
</dbReference>
<reference evidence="1 2" key="1">
    <citation type="submission" date="2016-12" db="EMBL/GenBank/DDBJ databases">
        <title>Discovery of methanogenic haloarchaea.</title>
        <authorList>
            <person name="Sorokin D.Y."/>
            <person name="Makarova K.S."/>
            <person name="Abbas B."/>
            <person name="Ferrer M."/>
            <person name="Golyshin P.N."/>
        </authorList>
    </citation>
    <scope>NUCLEOTIDE SEQUENCE [LARGE SCALE GENOMIC DNA]</scope>
    <source>
        <strain evidence="1">AMET1</strain>
    </source>
</reference>
<comment type="caution">
    <text evidence="1">The sequence shown here is derived from an EMBL/GenBank/DDBJ whole genome shotgun (WGS) entry which is preliminary data.</text>
</comment>
<evidence type="ECO:0000313" key="1">
    <source>
        <dbReference type="EMBL" id="OUJ18400.1"/>
    </source>
</evidence>
<dbReference type="RefSeq" id="WP_086637680.1">
    <property type="nucleotide sequence ID" value="NZ_MRZU01000004.1"/>
</dbReference>
<dbReference type="Proteomes" id="UP000195137">
    <property type="component" value="Unassembled WGS sequence"/>
</dbReference>
<dbReference type="EMBL" id="MRZU01000004">
    <property type="protein sequence ID" value="OUJ18400.1"/>
    <property type="molecule type" value="Genomic_DNA"/>
</dbReference>
<accession>A0A1Y3GAX6</accession>
<protein>
    <submittedName>
        <fullName evidence="1">Uncharacterized protein</fullName>
    </submittedName>
</protein>
<proteinExistence type="predicted"/>
<dbReference type="AlphaFoldDB" id="A0A1Y3GAX6"/>
<organism evidence="1 2">
    <name type="scientific">Methanonatronarchaeum thermophilum</name>
    <dbReference type="NCBI Taxonomy" id="1927129"/>
    <lineage>
        <taxon>Archaea</taxon>
        <taxon>Methanobacteriati</taxon>
        <taxon>Methanobacteriota</taxon>
        <taxon>Methanonatronarchaeia</taxon>
        <taxon>Methanonatronarchaeales</taxon>
        <taxon>Methanonatronarchaeaceae</taxon>
        <taxon>Methanonatronarchaeum</taxon>
    </lineage>
</organism>
<name>A0A1Y3GAX6_9EURY</name>